<dbReference type="EMBL" id="CYXZ01000008">
    <property type="protein sequence ID" value="CUM97175.1"/>
    <property type="molecule type" value="Genomic_DNA"/>
</dbReference>
<dbReference type="CDD" id="cd07197">
    <property type="entry name" value="nitrilase"/>
    <property type="match status" value="1"/>
</dbReference>
<dbReference type="EC" id="3.5.1.100" evidence="3"/>
<dbReference type="InterPro" id="IPR036526">
    <property type="entry name" value="C-N_Hydrolase_sf"/>
</dbReference>
<dbReference type="Proteomes" id="UP000095350">
    <property type="component" value="Unassembled WGS sequence"/>
</dbReference>
<feature type="domain" description="CN hydrolase" evidence="2">
    <location>
        <begin position="2"/>
        <end position="239"/>
    </location>
</feature>
<evidence type="ECO:0000259" key="2">
    <source>
        <dbReference type="PROSITE" id="PS50263"/>
    </source>
</evidence>
<proteinExistence type="predicted"/>
<dbReference type="AlphaFoldDB" id="A0A173T5F1"/>
<organism evidence="3 4">
    <name type="scientific">Roseburia intestinalis</name>
    <dbReference type="NCBI Taxonomy" id="166486"/>
    <lineage>
        <taxon>Bacteria</taxon>
        <taxon>Bacillati</taxon>
        <taxon>Bacillota</taxon>
        <taxon>Clostridia</taxon>
        <taxon>Lachnospirales</taxon>
        <taxon>Lachnospiraceae</taxon>
        <taxon>Roseburia</taxon>
    </lineage>
</organism>
<dbReference type="PANTHER" id="PTHR43674:SF16">
    <property type="entry name" value="CARBON-NITROGEN FAMILY, PUTATIVE (AFU_ORTHOLOGUE AFUA_5G02350)-RELATED"/>
    <property type="match status" value="1"/>
</dbReference>
<dbReference type="SUPFAM" id="SSF56317">
    <property type="entry name" value="Carbon-nitrogen hydrolase"/>
    <property type="match status" value="1"/>
</dbReference>
<dbReference type="RefSeq" id="WP_055193882.1">
    <property type="nucleotide sequence ID" value="NZ_CABIYH010000008.1"/>
</dbReference>
<dbReference type="InterPro" id="IPR050345">
    <property type="entry name" value="Aliph_Amidase/BUP"/>
</dbReference>
<evidence type="ECO:0000256" key="1">
    <source>
        <dbReference type="ARBA" id="ARBA00022801"/>
    </source>
</evidence>
<sequence>MFKVAILQKRSINEQIDKNIETIIMAMEEASEKHADILLLPECFITGYDLPMSYEKSIADNDIRIAQICENAKKYKIGVVLTAFTKGSKQPQNSAFVINKSGNILMKYSKVHTCDFADERDVESGKEFKVCDFEGIQLGIMICYDREFPESARILMLKGAEVILVPNDCGSMQPRIRALSTRAYENMVAVAMANPNGDNAGCSCAYSPICWDRNGKCVDNTVLLADDKTEGIFYAEFDMEAIREYRKREMLGNTFRKVESYSRLLSKEIKEPFIREGQNR</sequence>
<dbReference type="OrthoDB" id="9811121at2"/>
<name>A0A173T5F1_9FIRM</name>
<dbReference type="InterPro" id="IPR003010">
    <property type="entry name" value="C-N_Hydrolase"/>
</dbReference>
<keyword evidence="1 3" id="KW-0378">Hydrolase</keyword>
<dbReference type="PANTHER" id="PTHR43674">
    <property type="entry name" value="NITRILASE C965.09-RELATED"/>
    <property type="match status" value="1"/>
</dbReference>
<protein>
    <submittedName>
        <fullName evidence="3">(R)-stereoselective amidase</fullName>
        <ecNumber evidence="3">3.5.1.100</ecNumber>
    </submittedName>
</protein>
<dbReference type="STRING" id="166486.ERS852572_01339"/>
<dbReference type="PROSITE" id="PS50263">
    <property type="entry name" value="CN_HYDROLASE"/>
    <property type="match status" value="1"/>
</dbReference>
<dbReference type="Gene3D" id="3.60.110.10">
    <property type="entry name" value="Carbon-nitrogen hydrolase"/>
    <property type="match status" value="1"/>
</dbReference>
<evidence type="ECO:0000313" key="4">
    <source>
        <dbReference type="Proteomes" id="UP000095350"/>
    </source>
</evidence>
<accession>A0A173T5F1</accession>
<reference evidence="3 4" key="1">
    <citation type="submission" date="2015-09" db="EMBL/GenBank/DDBJ databases">
        <authorList>
            <consortium name="Pathogen Informatics"/>
        </authorList>
    </citation>
    <scope>NUCLEOTIDE SEQUENCE [LARGE SCALE GENOMIC DNA]</scope>
    <source>
        <strain evidence="3 4">2789STDY5834960</strain>
    </source>
</reference>
<dbReference type="PaxDb" id="166486-ERS852572_01339"/>
<dbReference type="GO" id="GO:0016811">
    <property type="term" value="F:hydrolase activity, acting on carbon-nitrogen (but not peptide) bonds, in linear amides"/>
    <property type="evidence" value="ECO:0007669"/>
    <property type="project" value="TreeGrafter"/>
</dbReference>
<dbReference type="Pfam" id="PF00795">
    <property type="entry name" value="CN_hydrolase"/>
    <property type="match status" value="1"/>
</dbReference>
<gene>
    <name evidence="3" type="primary">ramA</name>
    <name evidence="3" type="ORF">ERS852572_01339</name>
</gene>
<evidence type="ECO:0000313" key="3">
    <source>
        <dbReference type="EMBL" id="CUM97175.1"/>
    </source>
</evidence>